<keyword evidence="10" id="KW-0206">Cytoskeleton</keyword>
<evidence type="ECO:0000256" key="2">
    <source>
        <dbReference type="ARBA" id="ARBA00011059"/>
    </source>
</evidence>
<dbReference type="GO" id="GO:0036157">
    <property type="term" value="C:outer dynein arm"/>
    <property type="evidence" value="ECO:0007669"/>
    <property type="project" value="TreeGrafter"/>
</dbReference>
<evidence type="ECO:0000256" key="8">
    <source>
        <dbReference type="ARBA" id="ARBA00023069"/>
    </source>
</evidence>
<keyword evidence="8" id="KW-0969">Cilium</keyword>
<gene>
    <name evidence="13" type="ORF">JTE90_017029</name>
</gene>
<feature type="compositionally biased region" description="Basic and acidic residues" evidence="12">
    <location>
        <begin position="500"/>
        <end position="535"/>
    </location>
</feature>
<evidence type="ECO:0000313" key="13">
    <source>
        <dbReference type="EMBL" id="KAG8185003.1"/>
    </source>
</evidence>
<feature type="region of interest" description="Disordered" evidence="12">
    <location>
        <begin position="496"/>
        <end position="545"/>
    </location>
</feature>
<dbReference type="GO" id="GO:0005874">
    <property type="term" value="C:microtubule"/>
    <property type="evidence" value="ECO:0007669"/>
    <property type="project" value="UniProtKB-KW"/>
</dbReference>
<protein>
    <submittedName>
        <fullName evidence="13">Uncharacterized protein</fullName>
    </submittedName>
</protein>
<keyword evidence="11" id="KW-0966">Cell projection</keyword>
<evidence type="ECO:0000256" key="4">
    <source>
        <dbReference type="ARBA" id="ARBA00022574"/>
    </source>
</evidence>
<dbReference type="AlphaFoldDB" id="A0AAV6UN17"/>
<comment type="similarity">
    <text evidence="2">Belongs to the dynein intermediate chain family.</text>
</comment>
<evidence type="ECO:0000256" key="5">
    <source>
        <dbReference type="ARBA" id="ARBA00022701"/>
    </source>
</evidence>
<evidence type="ECO:0000256" key="12">
    <source>
        <dbReference type="SAM" id="MobiDB-lite"/>
    </source>
</evidence>
<dbReference type="InterPro" id="IPR050687">
    <property type="entry name" value="Dynein_IC"/>
</dbReference>
<evidence type="ECO:0000256" key="7">
    <source>
        <dbReference type="ARBA" id="ARBA00023017"/>
    </source>
</evidence>
<dbReference type="PANTHER" id="PTHR12442:SF7">
    <property type="entry name" value="DYNEIN AXONEMAL INTERMEDIATE CHAIN 2"/>
    <property type="match status" value="1"/>
</dbReference>
<dbReference type="GO" id="GO:0045504">
    <property type="term" value="F:dynein heavy chain binding"/>
    <property type="evidence" value="ECO:0007669"/>
    <property type="project" value="TreeGrafter"/>
</dbReference>
<evidence type="ECO:0000256" key="10">
    <source>
        <dbReference type="ARBA" id="ARBA00023212"/>
    </source>
</evidence>
<keyword evidence="14" id="KW-1185">Reference proteome</keyword>
<accession>A0AAV6UN17</accession>
<dbReference type="EMBL" id="JAFNEN010000349">
    <property type="protein sequence ID" value="KAG8185003.1"/>
    <property type="molecule type" value="Genomic_DNA"/>
</dbReference>
<dbReference type="InterPro" id="IPR036322">
    <property type="entry name" value="WD40_repeat_dom_sf"/>
</dbReference>
<evidence type="ECO:0000256" key="1">
    <source>
        <dbReference type="ARBA" id="ARBA00004430"/>
    </source>
</evidence>
<dbReference type="Gene3D" id="2.130.10.10">
    <property type="entry name" value="YVTN repeat-like/Quinoprotein amine dehydrogenase"/>
    <property type="match status" value="2"/>
</dbReference>
<dbReference type="SUPFAM" id="SSF50978">
    <property type="entry name" value="WD40 repeat-like"/>
    <property type="match status" value="1"/>
</dbReference>
<dbReference type="Proteomes" id="UP000827092">
    <property type="component" value="Unassembled WGS sequence"/>
</dbReference>
<organism evidence="13 14">
    <name type="scientific">Oedothorax gibbosus</name>
    <dbReference type="NCBI Taxonomy" id="931172"/>
    <lineage>
        <taxon>Eukaryota</taxon>
        <taxon>Metazoa</taxon>
        <taxon>Ecdysozoa</taxon>
        <taxon>Arthropoda</taxon>
        <taxon>Chelicerata</taxon>
        <taxon>Arachnida</taxon>
        <taxon>Araneae</taxon>
        <taxon>Araneomorphae</taxon>
        <taxon>Entelegynae</taxon>
        <taxon>Araneoidea</taxon>
        <taxon>Linyphiidae</taxon>
        <taxon>Erigoninae</taxon>
        <taxon>Oedothorax</taxon>
    </lineage>
</organism>
<comment type="subcellular location">
    <subcellularLocation>
        <location evidence="1">Cytoplasm</location>
        <location evidence="1">Cytoskeleton</location>
        <location evidence="1">Cilium axoneme</location>
    </subcellularLocation>
</comment>
<name>A0AAV6UN17_9ARAC</name>
<evidence type="ECO:0000256" key="3">
    <source>
        <dbReference type="ARBA" id="ARBA00022490"/>
    </source>
</evidence>
<keyword evidence="6" id="KW-0677">Repeat</keyword>
<dbReference type="PANTHER" id="PTHR12442">
    <property type="entry name" value="DYNEIN INTERMEDIATE CHAIN"/>
    <property type="match status" value="1"/>
</dbReference>
<dbReference type="SMART" id="SM00320">
    <property type="entry name" value="WD40"/>
    <property type="match status" value="4"/>
</dbReference>
<evidence type="ECO:0000256" key="6">
    <source>
        <dbReference type="ARBA" id="ARBA00022737"/>
    </source>
</evidence>
<keyword evidence="3" id="KW-0963">Cytoplasm</keyword>
<dbReference type="GO" id="GO:0003341">
    <property type="term" value="P:cilium movement"/>
    <property type="evidence" value="ECO:0007669"/>
    <property type="project" value="TreeGrafter"/>
</dbReference>
<dbReference type="GO" id="GO:0045503">
    <property type="term" value="F:dynein light chain binding"/>
    <property type="evidence" value="ECO:0007669"/>
    <property type="project" value="TreeGrafter"/>
</dbReference>
<evidence type="ECO:0000256" key="11">
    <source>
        <dbReference type="ARBA" id="ARBA00023273"/>
    </source>
</evidence>
<comment type="caution">
    <text evidence="13">The sequence shown here is derived from an EMBL/GenBank/DDBJ whole genome shotgun (WGS) entry which is preliminary data.</text>
</comment>
<dbReference type="InterPro" id="IPR001680">
    <property type="entry name" value="WD40_rpt"/>
</dbReference>
<sequence>MDISYVHTCKRKDLGQPCSFTDVGPHLLAEVDSDPVLKAKFYTVPSIDKEVDHCVKMCAQEVNTVSSTTENRGMNHKEGGWPTGIDIEDEDSKARFRKMAEKDKNYTTAVERLGALVETMVMVNNSIDVYEEYFADDRIKLKCETTFQTVSVACDPNDTTRKVMDLSWSADSSKVAGAYVVEGDSGCYSVVGVDSYVWDIGNSANPYCVLKPESCLTCVEFSPIDDNLLMGGYVTGQVALWDVRIAGPAQQVSEVKEGHIQKVIGIKWLATKTSMDFFSVSVDGRIMSWDARDLSKPTEKIHLSPNSIPSLDQEYVASCAEANKSLPDYFMLGTEQGKVLSFCRQNTSEDDIDFSSYDCKCGPILKIERNPQFPTLFAACDPYSTKLWVEKKTESPVLSLASGGVEFCTDFCWSPTRASLLYVAKTSGVVEVWDILGQHFRPTTSVKLDDGSLKSVCVNPSGEQLACGTGSGKIHLMMIPEKYRSSSDVELSLMATSVGGKKEPLNRTEPSETSPKNEDGIEPTEKTEEEYKTTEKLFIPFRQED</sequence>
<keyword evidence="7" id="KW-0243">Dynein</keyword>
<evidence type="ECO:0000256" key="9">
    <source>
        <dbReference type="ARBA" id="ARBA00023175"/>
    </source>
</evidence>
<keyword evidence="9" id="KW-0505">Motor protein</keyword>
<proteinExistence type="inferred from homology"/>
<keyword evidence="4" id="KW-0853">WD repeat</keyword>
<keyword evidence="5" id="KW-0493">Microtubule</keyword>
<dbReference type="InterPro" id="IPR015943">
    <property type="entry name" value="WD40/YVTN_repeat-like_dom_sf"/>
</dbReference>
<dbReference type="GO" id="GO:0036158">
    <property type="term" value="P:outer dynein arm assembly"/>
    <property type="evidence" value="ECO:0007669"/>
    <property type="project" value="TreeGrafter"/>
</dbReference>
<reference evidence="13 14" key="1">
    <citation type="journal article" date="2022" name="Nat. Ecol. Evol.">
        <title>A masculinizing supergene underlies an exaggerated male reproductive morph in a spider.</title>
        <authorList>
            <person name="Hendrickx F."/>
            <person name="De Corte Z."/>
            <person name="Sonet G."/>
            <person name="Van Belleghem S.M."/>
            <person name="Kostlbacher S."/>
            <person name="Vangestel C."/>
        </authorList>
    </citation>
    <scope>NUCLEOTIDE SEQUENCE [LARGE SCALE GENOMIC DNA]</scope>
    <source>
        <strain evidence="13">W744_W776</strain>
    </source>
</reference>
<evidence type="ECO:0000313" key="14">
    <source>
        <dbReference type="Proteomes" id="UP000827092"/>
    </source>
</evidence>